<comment type="caution">
    <text evidence="1">The sequence shown here is derived from an EMBL/GenBank/DDBJ whole genome shotgun (WGS) entry which is preliminary data.</text>
</comment>
<sequence>MVMLFKANNDCLEGRVQAFFEPTAAVHKHDTRQSKLFYVKKANSTHRLLSITVRGIHICNGLASDITQLPSLQQFKKRLKSTVTKHYCCFVSIL</sequence>
<reference evidence="1" key="1">
    <citation type="journal article" date="2023" name="Mol. Biol. Evol.">
        <title>Third-Generation Sequencing Reveals the Adaptive Role of the Epigenome in Three Deep-Sea Polychaetes.</title>
        <authorList>
            <person name="Perez M."/>
            <person name="Aroh O."/>
            <person name="Sun Y."/>
            <person name="Lan Y."/>
            <person name="Juniper S.K."/>
            <person name="Young C.R."/>
            <person name="Angers B."/>
            <person name="Qian P.Y."/>
        </authorList>
    </citation>
    <scope>NUCLEOTIDE SEQUENCE</scope>
    <source>
        <strain evidence="1">R07B-5</strain>
    </source>
</reference>
<dbReference type="Proteomes" id="UP001209878">
    <property type="component" value="Unassembled WGS sequence"/>
</dbReference>
<protein>
    <submittedName>
        <fullName evidence="1">Uncharacterized protein</fullName>
    </submittedName>
</protein>
<gene>
    <name evidence="1" type="ORF">NP493_2620g00005</name>
</gene>
<keyword evidence="2" id="KW-1185">Reference proteome</keyword>
<dbReference type="EMBL" id="JAODUO010002604">
    <property type="protein sequence ID" value="KAK2151483.1"/>
    <property type="molecule type" value="Genomic_DNA"/>
</dbReference>
<evidence type="ECO:0000313" key="1">
    <source>
        <dbReference type="EMBL" id="KAK2151483.1"/>
    </source>
</evidence>
<evidence type="ECO:0000313" key="2">
    <source>
        <dbReference type="Proteomes" id="UP001209878"/>
    </source>
</evidence>
<organism evidence="1 2">
    <name type="scientific">Ridgeia piscesae</name>
    <name type="common">Tubeworm</name>
    <dbReference type="NCBI Taxonomy" id="27915"/>
    <lineage>
        <taxon>Eukaryota</taxon>
        <taxon>Metazoa</taxon>
        <taxon>Spiralia</taxon>
        <taxon>Lophotrochozoa</taxon>
        <taxon>Annelida</taxon>
        <taxon>Polychaeta</taxon>
        <taxon>Sedentaria</taxon>
        <taxon>Canalipalpata</taxon>
        <taxon>Sabellida</taxon>
        <taxon>Siboglinidae</taxon>
        <taxon>Ridgeia</taxon>
    </lineage>
</organism>
<name>A0AAD9JF53_RIDPI</name>
<accession>A0AAD9JF53</accession>
<dbReference type="AlphaFoldDB" id="A0AAD9JF53"/>
<proteinExistence type="predicted"/>